<comment type="caution">
    <text evidence="1">The sequence shown here is derived from an EMBL/GenBank/DDBJ whole genome shotgun (WGS) entry which is preliminary data.</text>
</comment>
<dbReference type="Proteomes" id="UP000244152">
    <property type="component" value="Unassembled WGS sequence"/>
</dbReference>
<evidence type="ECO:0000313" key="2">
    <source>
        <dbReference type="Proteomes" id="UP000244152"/>
    </source>
</evidence>
<gene>
    <name evidence="1" type="ORF">C8R21_10653</name>
</gene>
<dbReference type="AlphaFoldDB" id="A0A2T5IE31"/>
<dbReference type="EMBL" id="QAOK01000006">
    <property type="protein sequence ID" value="PTQ82074.1"/>
    <property type="molecule type" value="Genomic_DNA"/>
</dbReference>
<reference evidence="1 2" key="1">
    <citation type="submission" date="2018-04" db="EMBL/GenBank/DDBJ databases">
        <title>Active sludge and wastewater microbial communities from Klosterneuburg, Austria.</title>
        <authorList>
            <person name="Wagner M."/>
        </authorList>
    </citation>
    <scope>NUCLEOTIDE SEQUENCE [LARGE SCALE GENOMIC DNA]</scope>
    <source>
        <strain evidence="1 2">Nl12</strain>
    </source>
</reference>
<evidence type="ECO:0000313" key="1">
    <source>
        <dbReference type="EMBL" id="PTQ82074.1"/>
    </source>
</evidence>
<dbReference type="RefSeq" id="WP_181258852.1">
    <property type="nucleotide sequence ID" value="NZ_QAOK01000006.1"/>
</dbReference>
<proteinExistence type="predicted"/>
<accession>A0A2T5IE31</accession>
<name>A0A2T5IE31_9PROT</name>
<protein>
    <submittedName>
        <fullName evidence="1">Uncharacterized protein</fullName>
    </submittedName>
</protein>
<sequence>MSDENWLERLQVLLVRFSDLGISDDVAGLSLTELWGVYCFLSRLADE</sequence>
<organism evidence="1 2">
    <name type="scientific">Nitrosospira multiformis</name>
    <dbReference type="NCBI Taxonomy" id="1231"/>
    <lineage>
        <taxon>Bacteria</taxon>
        <taxon>Pseudomonadati</taxon>
        <taxon>Pseudomonadota</taxon>
        <taxon>Betaproteobacteria</taxon>
        <taxon>Nitrosomonadales</taxon>
        <taxon>Nitrosomonadaceae</taxon>
        <taxon>Nitrosospira</taxon>
    </lineage>
</organism>